<keyword evidence="7" id="KW-0479">Metal-binding</keyword>
<reference evidence="13" key="2">
    <citation type="submission" date="2020-01" db="EMBL/GenBank/DDBJ databases">
        <authorList>
            <person name="Hornung B."/>
        </authorList>
    </citation>
    <scope>NUCLEOTIDE SEQUENCE</scope>
    <source>
        <strain evidence="13">PacBioINE</strain>
    </source>
</reference>
<dbReference type="AlphaFoldDB" id="A0A8S0Y4P5"/>
<evidence type="ECO:0000256" key="4">
    <source>
        <dbReference type="ARBA" id="ARBA00022676"/>
    </source>
</evidence>
<reference evidence="14" key="1">
    <citation type="submission" date="2014-11" db="EMBL/GenBank/DDBJ databases">
        <authorList>
            <person name="Hornung B.V."/>
        </authorList>
    </citation>
    <scope>NUCLEOTIDE SEQUENCE</scope>
    <source>
        <strain evidence="14">INE</strain>
    </source>
</reference>
<dbReference type="InterPro" id="IPR004139">
    <property type="entry name" value="Glyco_trans_13"/>
</dbReference>
<dbReference type="SUPFAM" id="SSF53448">
    <property type="entry name" value="Nucleotide-diphospho-sugar transferases"/>
    <property type="match status" value="1"/>
</dbReference>
<keyword evidence="12" id="KW-0464">Manganese</keyword>
<evidence type="ECO:0000256" key="8">
    <source>
        <dbReference type="ARBA" id="ARBA00022968"/>
    </source>
</evidence>
<evidence type="ECO:0000313" key="14">
    <source>
        <dbReference type="EMBL" id="CEJ07627.1"/>
    </source>
</evidence>
<dbReference type="EMBL" id="LR746496">
    <property type="protein sequence ID" value="CAA7603145.1"/>
    <property type="molecule type" value="Genomic_DNA"/>
</dbReference>
<evidence type="ECO:0000256" key="5">
    <source>
        <dbReference type="ARBA" id="ARBA00022679"/>
    </source>
</evidence>
<evidence type="ECO:0000256" key="1">
    <source>
        <dbReference type="ARBA" id="ARBA00001936"/>
    </source>
</evidence>
<dbReference type="KEGG" id="aacx:DEACI_3968"/>
<name>A0A8S0Y4P5_9FIRM</name>
<evidence type="ECO:0000256" key="2">
    <source>
        <dbReference type="ARBA" id="ARBA00004323"/>
    </source>
</evidence>
<protein>
    <submittedName>
        <fullName evidence="13 14">Sugar transferase</fullName>
        <ecNumber evidence="13">2.4.1.-</ecNumber>
    </submittedName>
</protein>
<organism evidence="13">
    <name type="scientific">Acididesulfobacillus acetoxydans</name>
    <dbReference type="NCBI Taxonomy" id="1561005"/>
    <lineage>
        <taxon>Bacteria</taxon>
        <taxon>Bacillati</taxon>
        <taxon>Bacillota</taxon>
        <taxon>Clostridia</taxon>
        <taxon>Eubacteriales</taxon>
        <taxon>Peptococcaceae</taxon>
        <taxon>Acididesulfobacillus</taxon>
    </lineage>
</organism>
<proteinExistence type="predicted"/>
<evidence type="ECO:0000313" key="13">
    <source>
        <dbReference type="EMBL" id="CAA7603145.1"/>
    </source>
</evidence>
<evidence type="ECO:0000256" key="10">
    <source>
        <dbReference type="ARBA" id="ARBA00023034"/>
    </source>
</evidence>
<keyword evidence="9" id="KW-1133">Transmembrane helix</keyword>
<dbReference type="EC" id="2.4.1.-" evidence="13"/>
<dbReference type="GO" id="GO:0008375">
    <property type="term" value="F:acetylglucosaminyltransferase activity"/>
    <property type="evidence" value="ECO:0007669"/>
    <property type="project" value="InterPro"/>
</dbReference>
<keyword evidence="8" id="KW-0735">Signal-anchor</keyword>
<comment type="subcellular location">
    <subcellularLocation>
        <location evidence="2">Golgi apparatus membrane</location>
        <topology evidence="2">Single-pass type II membrane protein</topology>
    </subcellularLocation>
</comment>
<gene>
    <name evidence="14" type="ORF">DEACI_2093</name>
    <name evidence="13" type="ORF">DEACI_3968</name>
</gene>
<keyword evidence="15" id="KW-1185">Reference proteome</keyword>
<keyword evidence="5 13" id="KW-0808">Transferase</keyword>
<dbReference type="Pfam" id="PF03071">
    <property type="entry name" value="GNT-I"/>
    <property type="match status" value="1"/>
</dbReference>
<comment type="cofactor">
    <cofactor evidence="1">
        <name>Mn(2+)</name>
        <dbReference type="ChEBI" id="CHEBI:29035"/>
    </cofactor>
</comment>
<keyword evidence="10" id="KW-0333">Golgi apparatus</keyword>
<dbReference type="RefSeq" id="WP_240986404.1">
    <property type="nucleotide sequence ID" value="NZ_CDGJ01000060.1"/>
</dbReference>
<comment type="pathway">
    <text evidence="3">Protein modification; protein glycosylation.</text>
</comment>
<evidence type="ECO:0000256" key="12">
    <source>
        <dbReference type="ARBA" id="ARBA00023211"/>
    </source>
</evidence>
<dbReference type="Proteomes" id="UP000836597">
    <property type="component" value="Chromosome"/>
</dbReference>
<dbReference type="InterPro" id="IPR029044">
    <property type="entry name" value="Nucleotide-diphossugar_trans"/>
</dbReference>
<dbReference type="Proteomes" id="UP001071230">
    <property type="component" value="Unassembled WGS sequence"/>
</dbReference>
<accession>A0A8S0Y4P5</accession>
<evidence type="ECO:0000256" key="6">
    <source>
        <dbReference type="ARBA" id="ARBA00022692"/>
    </source>
</evidence>
<sequence length="311" mass="35747">MSNLNWLHAPVIVFVYARPEHTIRTIESLAKNDLADETQVHIYSDAPKNEKAVESVAAVREYIDSLPRRKLFKSVKIVKAEFNKGLANSVISGVTEIIGNYGRAIVVEDDLVSAPDFLKYMNGALGYYESDRRIWSISGYTNSSKMIFPKDYRSDLYLSYRGSSWGWATWRDRWDRVDWEVSDYPQFRKSRDLRRRLNRGGRDMADMLDLQMQGRIDSWAIRWCYAQSKLDMLTVYPVVSRIKNIGLDGSGTHSGTTSEFDATIGKDASKCSFERLDLDQRIGQVFRDQFGTGFDHTVMRIKKHAKRLLGV</sequence>
<evidence type="ECO:0000256" key="11">
    <source>
        <dbReference type="ARBA" id="ARBA00023136"/>
    </source>
</evidence>
<keyword evidence="11" id="KW-0472">Membrane</keyword>
<dbReference type="EMBL" id="CDGJ01000060">
    <property type="protein sequence ID" value="CEJ07627.1"/>
    <property type="molecule type" value="Genomic_DNA"/>
</dbReference>
<keyword evidence="4 13" id="KW-0328">Glycosyltransferase</keyword>
<evidence type="ECO:0000256" key="9">
    <source>
        <dbReference type="ARBA" id="ARBA00022989"/>
    </source>
</evidence>
<dbReference type="GO" id="GO:0046872">
    <property type="term" value="F:metal ion binding"/>
    <property type="evidence" value="ECO:0007669"/>
    <property type="project" value="UniProtKB-KW"/>
</dbReference>
<evidence type="ECO:0000256" key="3">
    <source>
        <dbReference type="ARBA" id="ARBA00004922"/>
    </source>
</evidence>
<evidence type="ECO:0000256" key="7">
    <source>
        <dbReference type="ARBA" id="ARBA00022723"/>
    </source>
</evidence>
<dbReference type="Gene3D" id="3.90.550.10">
    <property type="entry name" value="Spore Coat Polysaccharide Biosynthesis Protein SpsA, Chain A"/>
    <property type="match status" value="1"/>
</dbReference>
<evidence type="ECO:0000313" key="15">
    <source>
        <dbReference type="Proteomes" id="UP001071230"/>
    </source>
</evidence>
<keyword evidence="6" id="KW-0812">Transmembrane</keyword>